<accession>F6EL97</accession>
<dbReference type="SUPFAM" id="SSF54427">
    <property type="entry name" value="NTF2-like"/>
    <property type="match status" value="1"/>
</dbReference>
<sequence length="136" mass="15508">MADEVRTYPADKLCPCQHGEPYANCCGPLISGVAVAPTAVRLMRSRYAAFVIHDSEYLLTSWHPSTRPDVLDLDPEQAWRRLDIIRTKNGGPFDKDGIVEFRAHYRHSGERGSLHEVSRFVREQGRWLYVDGQILP</sequence>
<keyword evidence="4" id="KW-1185">Reference proteome</keyword>
<dbReference type="InterPro" id="IPR023006">
    <property type="entry name" value="YchJ-like"/>
</dbReference>
<protein>
    <recommendedName>
        <fullName evidence="1">UPF0225 protein AS9A_0735</fullName>
    </recommendedName>
</protein>
<dbReference type="InterPro" id="IPR048469">
    <property type="entry name" value="YchJ-like_M"/>
</dbReference>
<proteinExistence type="inferred from homology"/>
<feature type="domain" description="YchJ-like middle NTF2-like" evidence="2">
    <location>
        <begin position="38"/>
        <end position="132"/>
    </location>
</feature>
<dbReference type="InterPro" id="IPR032710">
    <property type="entry name" value="NTF2-like_dom_sf"/>
</dbReference>
<gene>
    <name evidence="3" type="ordered locus">AS9A_0735</name>
</gene>
<evidence type="ECO:0000256" key="1">
    <source>
        <dbReference type="HAMAP-Rule" id="MF_00612"/>
    </source>
</evidence>
<dbReference type="KEGG" id="asd:AS9A_0735"/>
<organism evidence="3 4">
    <name type="scientific">Hoyosella subflava (strain DSM 45089 / JCM 17490 / NBRC 109087 / DQS3-9A1)</name>
    <name type="common">Amycolicicoccus subflavus</name>
    <dbReference type="NCBI Taxonomy" id="443218"/>
    <lineage>
        <taxon>Bacteria</taxon>
        <taxon>Bacillati</taxon>
        <taxon>Actinomycetota</taxon>
        <taxon>Actinomycetes</taxon>
        <taxon>Mycobacteriales</taxon>
        <taxon>Hoyosellaceae</taxon>
        <taxon>Hoyosella</taxon>
    </lineage>
</organism>
<dbReference type="Pfam" id="PF17775">
    <property type="entry name" value="YchJ_M-like"/>
    <property type="match status" value="1"/>
</dbReference>
<dbReference type="STRING" id="443218.AS9A_0735"/>
<comment type="similarity">
    <text evidence="1">Belongs to the UPF0225 family.</text>
</comment>
<dbReference type="RefSeq" id="WP_013805538.1">
    <property type="nucleotide sequence ID" value="NC_015564.1"/>
</dbReference>
<dbReference type="AlphaFoldDB" id="F6EL97"/>
<name>F6EL97_HOYSD</name>
<dbReference type="HAMAP" id="MF_00612">
    <property type="entry name" value="UPF0225"/>
    <property type="match status" value="1"/>
</dbReference>
<reference evidence="3 4" key="1">
    <citation type="journal article" date="2011" name="J. Bacteriol.">
        <title>Complete genome sequence of Amycolicicoccus subflavus DQS3-9A1T, an actinomycete isolated from crude oil-polluted soil.</title>
        <authorList>
            <person name="Cai M."/>
            <person name="Chen W.M."/>
            <person name="Nie Y."/>
            <person name="Chi C.Q."/>
            <person name="Wang Y.N."/>
            <person name="Tang Y.Q."/>
            <person name="Li G.Y."/>
            <person name="Wu X.L."/>
        </authorList>
    </citation>
    <scope>NUCLEOTIDE SEQUENCE [LARGE SCALE GENOMIC DNA]</scope>
    <source>
        <strain evidence="4">DSM 45089 / DQS3-9A1</strain>
    </source>
</reference>
<evidence type="ECO:0000313" key="4">
    <source>
        <dbReference type="Proteomes" id="UP000009235"/>
    </source>
</evidence>
<evidence type="ECO:0000313" key="3">
    <source>
        <dbReference type="EMBL" id="AEF39189.1"/>
    </source>
</evidence>
<dbReference type="Gene3D" id="3.10.450.50">
    <property type="match status" value="1"/>
</dbReference>
<evidence type="ECO:0000259" key="2">
    <source>
        <dbReference type="Pfam" id="PF17775"/>
    </source>
</evidence>
<dbReference type="HOGENOM" id="CLU_099590_2_0_11"/>
<dbReference type="EMBL" id="CP002786">
    <property type="protein sequence ID" value="AEF39189.1"/>
    <property type="molecule type" value="Genomic_DNA"/>
</dbReference>
<dbReference type="eggNOG" id="COG3012">
    <property type="taxonomic scope" value="Bacteria"/>
</dbReference>
<dbReference type="Proteomes" id="UP000009235">
    <property type="component" value="Chromosome"/>
</dbReference>